<evidence type="ECO:0000313" key="1">
    <source>
        <dbReference type="EMBL" id="MDR6782783.1"/>
    </source>
</evidence>
<keyword evidence="2" id="KW-1185">Reference proteome</keyword>
<dbReference type="Proteomes" id="UP001246858">
    <property type="component" value="Unassembled WGS sequence"/>
</dbReference>
<dbReference type="EMBL" id="JAVDTF010000001">
    <property type="protein sequence ID" value="MDR6782783.1"/>
    <property type="molecule type" value="Genomic_DNA"/>
</dbReference>
<protein>
    <submittedName>
        <fullName evidence="1">Murein L,D-transpeptidase YcbB/YkuD</fullName>
    </submittedName>
</protein>
<gene>
    <name evidence="1" type="ORF">J2X78_001335</name>
</gene>
<accession>A0ACC6KUH8</accession>
<organism evidence="1 2">
    <name type="scientific">Pedobacter africanus</name>
    <dbReference type="NCBI Taxonomy" id="151894"/>
    <lineage>
        <taxon>Bacteria</taxon>
        <taxon>Pseudomonadati</taxon>
        <taxon>Bacteroidota</taxon>
        <taxon>Sphingobacteriia</taxon>
        <taxon>Sphingobacteriales</taxon>
        <taxon>Sphingobacteriaceae</taxon>
        <taxon>Pedobacter</taxon>
    </lineage>
</organism>
<proteinExistence type="predicted"/>
<reference evidence="1" key="1">
    <citation type="submission" date="2023-07" db="EMBL/GenBank/DDBJ databases">
        <title>Sorghum-associated microbial communities from plants grown in Nebraska, USA.</title>
        <authorList>
            <person name="Schachtman D."/>
        </authorList>
    </citation>
    <scope>NUCLEOTIDE SEQUENCE</scope>
    <source>
        <strain evidence="1">2697</strain>
    </source>
</reference>
<sequence length="494" mass="56334">MKMHTTFHFNAKKKIYTALALIVLLLHLTAYAQAATLFKDTTLNAEIKRVLASKTEMSEFHYPKSVERFYSQTGFQAMWASPEKDVRKTWEALLMLDCVLQFGLNHADYHPKEVLYSTMHDILESPSAVSTSQKVRFDMMLSDALISFMNHLHFGKLNPAITAETIDQGMVNGFYAEEILRKAIPQKDFMSAVLDVQPKTKSYVLMQEQMRLMTGQYVGDCYEVPKGVARKLAINMERLRWAAINEDTFIQINIPSYTLKLQTPDTIFQFKVVVGKPGNQTHELQSSITHFSTAPDWKVPKNIFTKEILPKALKNPAYLDNNHFAIYDHHGNYIAAVRENLLAVRKNPGNYFLRQSAGCDNALGLVVFRFQNPYDIYLHDTPEQQYFNRENRALSHGCIRVQQAEKLATLLLTLDGAKQKAASLHQAMTAYLPKNFTLKKAVPIKVTYLTCEIGELGIVEYDDIYQKDEALEMAFYGSGVPDGIKEVKIKQLNY</sequence>
<name>A0ACC6KUH8_9SPHI</name>
<comment type="caution">
    <text evidence="1">The sequence shown here is derived from an EMBL/GenBank/DDBJ whole genome shotgun (WGS) entry which is preliminary data.</text>
</comment>
<evidence type="ECO:0000313" key="2">
    <source>
        <dbReference type="Proteomes" id="UP001246858"/>
    </source>
</evidence>